<dbReference type="Pfam" id="PF08241">
    <property type="entry name" value="Methyltransf_11"/>
    <property type="match status" value="1"/>
</dbReference>
<dbReference type="KEGG" id="mhd:Marky_1031"/>
<evidence type="ECO:0000259" key="1">
    <source>
        <dbReference type="Pfam" id="PF08241"/>
    </source>
</evidence>
<gene>
    <name evidence="2" type="ordered locus">Marky_1031</name>
</gene>
<dbReference type="PANTHER" id="PTHR45036">
    <property type="entry name" value="METHYLTRANSFERASE LIKE 7B"/>
    <property type="match status" value="1"/>
</dbReference>
<dbReference type="RefSeq" id="WP_013703821.1">
    <property type="nucleotide sequence ID" value="NC_015387.1"/>
</dbReference>
<dbReference type="STRING" id="869210.Marky_1031"/>
<evidence type="ECO:0000313" key="2">
    <source>
        <dbReference type="EMBL" id="AEB11773.1"/>
    </source>
</evidence>
<dbReference type="InterPro" id="IPR013216">
    <property type="entry name" value="Methyltransf_11"/>
</dbReference>
<sequence>MRQDEVTRIYNRNALVYDLMEAPMERLAFGRWRPLLFQELKGKVLEVGVGTGKNLPYYPSSVEVVAVDPSPAMLERARRRAQRLGVVVDLRQVDAQRLPFEDGSFDAVVASFVFCSVADPVAGLREALRVLRPGGELRLLEHLRPPQPALARVFDWFNPLAVRLTGANINRRTDENVRAAGFAQVRSRPLDRLGIVRLIMARKEDGRG</sequence>
<dbReference type="EMBL" id="CP002630">
    <property type="protein sequence ID" value="AEB11773.1"/>
    <property type="molecule type" value="Genomic_DNA"/>
</dbReference>
<dbReference type="AlphaFoldDB" id="F2NLF4"/>
<dbReference type="HOGENOM" id="CLU_037990_7_3_0"/>
<dbReference type="eggNOG" id="COG2226">
    <property type="taxonomic scope" value="Bacteria"/>
</dbReference>
<organism evidence="2 3">
    <name type="scientific">Marinithermus hydrothermalis (strain DSM 14884 / JCM 11576 / T1)</name>
    <dbReference type="NCBI Taxonomy" id="869210"/>
    <lineage>
        <taxon>Bacteria</taxon>
        <taxon>Thermotogati</taxon>
        <taxon>Deinococcota</taxon>
        <taxon>Deinococci</taxon>
        <taxon>Thermales</taxon>
        <taxon>Thermaceae</taxon>
        <taxon>Marinithermus</taxon>
    </lineage>
</organism>
<dbReference type="Proteomes" id="UP000007030">
    <property type="component" value="Chromosome"/>
</dbReference>
<name>F2NLF4_MARHT</name>
<protein>
    <submittedName>
        <fullName evidence="2">Methyltransferase type 11</fullName>
    </submittedName>
</protein>
<dbReference type="CDD" id="cd02440">
    <property type="entry name" value="AdoMet_MTases"/>
    <property type="match status" value="1"/>
</dbReference>
<dbReference type="SUPFAM" id="SSF53335">
    <property type="entry name" value="S-adenosyl-L-methionine-dependent methyltransferases"/>
    <property type="match status" value="1"/>
</dbReference>
<keyword evidence="2" id="KW-0489">Methyltransferase</keyword>
<proteinExistence type="predicted"/>
<dbReference type="GO" id="GO:0008757">
    <property type="term" value="F:S-adenosylmethionine-dependent methyltransferase activity"/>
    <property type="evidence" value="ECO:0007669"/>
    <property type="project" value="InterPro"/>
</dbReference>
<dbReference type="Gene3D" id="3.40.50.150">
    <property type="entry name" value="Vaccinia Virus protein VP39"/>
    <property type="match status" value="1"/>
</dbReference>
<dbReference type="OrthoDB" id="9772751at2"/>
<dbReference type="GO" id="GO:0032259">
    <property type="term" value="P:methylation"/>
    <property type="evidence" value="ECO:0007669"/>
    <property type="project" value="UniProtKB-KW"/>
</dbReference>
<dbReference type="InterPro" id="IPR052356">
    <property type="entry name" value="Thiol_S-MT"/>
</dbReference>
<evidence type="ECO:0000313" key="3">
    <source>
        <dbReference type="Proteomes" id="UP000007030"/>
    </source>
</evidence>
<reference evidence="2 3" key="1">
    <citation type="journal article" date="2012" name="Stand. Genomic Sci.">
        <title>Complete genome sequence of the aerobic, heterotroph Marinithermus hydrothermalis type strain (T1(T)) from a deep-sea hydrothermal vent chimney.</title>
        <authorList>
            <person name="Copeland A."/>
            <person name="Gu W."/>
            <person name="Yasawong M."/>
            <person name="Lapidus A."/>
            <person name="Lucas S."/>
            <person name="Deshpande S."/>
            <person name="Pagani I."/>
            <person name="Tapia R."/>
            <person name="Cheng J.F."/>
            <person name="Goodwin L.A."/>
            <person name="Pitluck S."/>
            <person name="Liolios K."/>
            <person name="Ivanova N."/>
            <person name="Mavromatis K."/>
            <person name="Mikhailova N."/>
            <person name="Pati A."/>
            <person name="Chen A."/>
            <person name="Palaniappan K."/>
            <person name="Land M."/>
            <person name="Pan C."/>
            <person name="Brambilla E.M."/>
            <person name="Rohde M."/>
            <person name="Tindall B.J."/>
            <person name="Sikorski J."/>
            <person name="Goker M."/>
            <person name="Detter J.C."/>
            <person name="Bristow J."/>
            <person name="Eisen J.A."/>
            <person name="Markowitz V."/>
            <person name="Hugenholtz P."/>
            <person name="Kyrpides N.C."/>
            <person name="Klenk H.P."/>
            <person name="Woyke T."/>
        </authorList>
    </citation>
    <scope>NUCLEOTIDE SEQUENCE [LARGE SCALE GENOMIC DNA]</scope>
    <source>
        <strain evidence="3">DSM 14884 / JCM 11576 / T1</strain>
    </source>
</reference>
<feature type="domain" description="Methyltransferase type 11" evidence="1">
    <location>
        <begin position="45"/>
        <end position="137"/>
    </location>
</feature>
<dbReference type="InterPro" id="IPR029063">
    <property type="entry name" value="SAM-dependent_MTases_sf"/>
</dbReference>
<keyword evidence="2" id="KW-0808">Transferase</keyword>
<keyword evidence="3" id="KW-1185">Reference proteome</keyword>
<dbReference type="PANTHER" id="PTHR45036:SF1">
    <property type="entry name" value="METHYLTRANSFERASE LIKE 7A"/>
    <property type="match status" value="1"/>
</dbReference>
<accession>F2NLF4</accession>